<protein>
    <submittedName>
        <fullName evidence="2">AbrB/MazE/SpoVT family DNA-binding domain-containing protein</fullName>
    </submittedName>
</protein>
<dbReference type="EMBL" id="DSKP01000079">
    <property type="protein sequence ID" value="HEB48613.1"/>
    <property type="molecule type" value="Genomic_DNA"/>
</dbReference>
<dbReference type="Gene3D" id="2.10.260.10">
    <property type="match status" value="1"/>
</dbReference>
<dbReference type="NCBIfam" id="TIGR01439">
    <property type="entry name" value="lp_hng_hel_AbrB"/>
    <property type="match status" value="1"/>
</dbReference>
<proteinExistence type="predicted"/>
<dbReference type="InterPro" id="IPR037914">
    <property type="entry name" value="SpoVT-AbrB_sf"/>
</dbReference>
<dbReference type="SMART" id="SM00966">
    <property type="entry name" value="SpoVT_AbrB"/>
    <property type="match status" value="1"/>
</dbReference>
<accession>A0A7C1NY23</accession>
<dbReference type="SUPFAM" id="SSF89447">
    <property type="entry name" value="AbrB/MazE/MraZ-like"/>
    <property type="match status" value="1"/>
</dbReference>
<name>A0A7C1NY23_THEPE</name>
<evidence type="ECO:0000259" key="1">
    <source>
        <dbReference type="PROSITE" id="PS51740"/>
    </source>
</evidence>
<gene>
    <name evidence="2" type="ORF">ENP77_02310</name>
</gene>
<dbReference type="AlphaFoldDB" id="A0A7C1NY23"/>
<dbReference type="PROSITE" id="PS51740">
    <property type="entry name" value="SPOVT_ABRB"/>
    <property type="match status" value="1"/>
</dbReference>
<comment type="caution">
    <text evidence="2">The sequence shown here is derived from an EMBL/GenBank/DDBJ whole genome shotgun (WGS) entry which is preliminary data.</text>
</comment>
<dbReference type="GO" id="GO:0003677">
    <property type="term" value="F:DNA binding"/>
    <property type="evidence" value="ECO:0007669"/>
    <property type="project" value="UniProtKB-KW"/>
</dbReference>
<organism evidence="2">
    <name type="scientific">Thermofilum pendens</name>
    <dbReference type="NCBI Taxonomy" id="2269"/>
    <lineage>
        <taxon>Archaea</taxon>
        <taxon>Thermoproteota</taxon>
        <taxon>Thermoprotei</taxon>
        <taxon>Thermofilales</taxon>
        <taxon>Thermofilaceae</taxon>
        <taxon>Thermofilum</taxon>
    </lineage>
</organism>
<reference evidence="2" key="1">
    <citation type="journal article" date="2020" name="mSystems">
        <title>Genome- and Community-Level Interaction Insights into Carbon Utilization and Element Cycling Functions of Hydrothermarchaeota in Hydrothermal Sediment.</title>
        <authorList>
            <person name="Zhou Z."/>
            <person name="Liu Y."/>
            <person name="Xu W."/>
            <person name="Pan J."/>
            <person name="Luo Z.H."/>
            <person name="Li M."/>
        </authorList>
    </citation>
    <scope>NUCLEOTIDE SEQUENCE [LARGE SCALE GENOMIC DNA]</scope>
    <source>
        <strain evidence="2">SpSt-25</strain>
    </source>
</reference>
<dbReference type="InterPro" id="IPR007159">
    <property type="entry name" value="SpoVT-AbrB_dom"/>
</dbReference>
<evidence type="ECO:0000313" key="2">
    <source>
        <dbReference type="EMBL" id="HEB48613.1"/>
    </source>
</evidence>
<sequence>MAVVRLDSKGRLVVPKRLREKVGLREGGLARVEVRGNTLVVEPLQSVADAYYGVFKVATWPEDLDSFLVEAVRELWLRRATST</sequence>
<dbReference type="Pfam" id="PF04014">
    <property type="entry name" value="MazE_antitoxin"/>
    <property type="match status" value="1"/>
</dbReference>
<feature type="domain" description="SpoVT-AbrB" evidence="1">
    <location>
        <begin position="1"/>
        <end position="46"/>
    </location>
</feature>
<keyword evidence="2" id="KW-0238">DNA-binding</keyword>